<dbReference type="Proteomes" id="UP000464577">
    <property type="component" value="Chromosome"/>
</dbReference>
<evidence type="ECO:0000313" key="11">
    <source>
        <dbReference type="Proteomes" id="UP000464577"/>
    </source>
</evidence>
<dbReference type="Pfam" id="PF07715">
    <property type="entry name" value="Plug"/>
    <property type="match status" value="1"/>
</dbReference>
<dbReference type="Gene3D" id="2.170.130.10">
    <property type="entry name" value="TonB-dependent receptor, plug domain"/>
    <property type="match status" value="1"/>
</dbReference>
<dbReference type="RefSeq" id="WP_162385158.1">
    <property type="nucleotide sequence ID" value="NZ_CP045997.1"/>
</dbReference>
<keyword evidence="2 7" id="KW-0813">Transport</keyword>
<dbReference type="SUPFAM" id="SSF56935">
    <property type="entry name" value="Porins"/>
    <property type="match status" value="1"/>
</dbReference>
<dbReference type="AlphaFoldDB" id="A0A6P1VSZ8"/>
<keyword evidence="5 7" id="KW-0472">Membrane</keyword>
<dbReference type="GO" id="GO:0009279">
    <property type="term" value="C:cell outer membrane"/>
    <property type="evidence" value="ECO:0007669"/>
    <property type="project" value="UniProtKB-SubCell"/>
</dbReference>
<keyword evidence="11" id="KW-1185">Reference proteome</keyword>
<dbReference type="Gene3D" id="2.40.170.20">
    <property type="entry name" value="TonB-dependent receptor, beta-barrel domain"/>
    <property type="match status" value="1"/>
</dbReference>
<dbReference type="Pfam" id="PF13715">
    <property type="entry name" value="CarbopepD_reg_2"/>
    <property type="match status" value="1"/>
</dbReference>
<dbReference type="InterPro" id="IPR008969">
    <property type="entry name" value="CarboxyPept-like_regulatory"/>
</dbReference>
<sequence length="1140" mass="123699">MLSCFTGLPTLGLVVCLTFSGQSATALPVFAPQPIHSPARVTDNTTRLLTDALKDLKQLFGVDILYGDQLVRGLVVPTNIIDQKVDLEENLKMVLKNTGLRYRKVKNGAYLITGHRVDKGLSTSIIGLPGVSATGSLTSLETTDVNAKPGLSNAVSEKNLQAIDQAIAGQVIDENKAGLPGVNVLLKGTTRGTTTDVDGKFKLTISEGGNATLVFSLVGYTSQEIAIGTKSTIDIQLMPDNKTLNEVVVVGYGTVKKSDITGSLGSVSAKELTAYPTINAVQGLQGRTPGVQVLQNSGEPGTTLSVRIRGGNSLQGSNEPLYVVDGFALSGAPNAISPNDIESMEVLKDASATAIYGSRGANGVIIITTKRGKAGKTQISLDSYYAVQQVNKKINLMNAQEFATLANERAINDGFAPYFTPDQISAFGRSPGTDWQDVIFRQAPMQNHTLSVTGGNENTQYAVSGNYFGQQGIIRGSDYNRENFRVNLNQKLGDKVRLFYNAVLTNTDRSQLLNDNGQKGSTVISAALGSPPTIAPYDNLGNYSYVKPYAFSPNSLENPLALAEARHQKNNEVYILTSAAVSYEPVKNLTLRSSIGIENSSIRGDFYSPAVISTTPAGSATITYGSRANILNENTATYMPQLPANHELTLLGGVTYQQEKSRSFATSSTGFNYEGLESENIGVGSNPGVPTSTSYKWALFSYLARANYSYKSRYLLTASIRADGSSRFGVNNKWGYFPSAAFGWRIIDEPFAQNIRTISDLKLRLSYGITGNTALLPYQTLFTLSPVNTVYNDQLYVGQLTGSLLVNPDLKWESTGQFNAGLDIAILRNRFSLTLDYYQKNTRDLLATVPLQQSTGYTSTIQNIGQIRNSGIELGLNANLINRKAIKWDLNVNFTRNRNEVVQLAGGSDVFGTLLQQPLSVAVNLIRVGQPVGVFYGYLENGLDEKGAIKYQDLNGDGAITLADKTIIGNPNPNFLYNFNTNISVKDFTLTMFWLGKQGGDIFNANLTNQASSMYFGENQIKDVFDNHWTVANPNPNARYPKISASTSFKESNRFVEDGSFLRLKNIQLAYNVPTTKWDLKWLRSAQLYVSGQNLLTFANYSWFDPEVNTLGGASSISVGIDQTGYPSARTYTIGARIGF</sequence>
<protein>
    <submittedName>
        <fullName evidence="10">SusC/RagA family TonB-linked outer membrane protein</fullName>
    </submittedName>
</protein>
<organism evidence="10 11">
    <name type="scientific">Spirosoma endbachense</name>
    <dbReference type="NCBI Taxonomy" id="2666025"/>
    <lineage>
        <taxon>Bacteria</taxon>
        <taxon>Pseudomonadati</taxon>
        <taxon>Bacteroidota</taxon>
        <taxon>Cytophagia</taxon>
        <taxon>Cytophagales</taxon>
        <taxon>Cytophagaceae</taxon>
        <taxon>Spirosoma</taxon>
    </lineage>
</organism>
<evidence type="ECO:0000256" key="1">
    <source>
        <dbReference type="ARBA" id="ARBA00004571"/>
    </source>
</evidence>
<dbReference type="Gene3D" id="3.55.50.30">
    <property type="match status" value="1"/>
</dbReference>
<evidence type="ECO:0000313" key="10">
    <source>
        <dbReference type="EMBL" id="QHV94739.1"/>
    </source>
</evidence>
<name>A0A6P1VSZ8_9BACT</name>
<dbReference type="Gene3D" id="2.60.40.1120">
    <property type="entry name" value="Carboxypeptidase-like, regulatory domain"/>
    <property type="match status" value="1"/>
</dbReference>
<feature type="signal peptide" evidence="8">
    <location>
        <begin position="1"/>
        <end position="26"/>
    </location>
</feature>
<keyword evidence="6 7" id="KW-0998">Cell outer membrane</keyword>
<dbReference type="InterPro" id="IPR012910">
    <property type="entry name" value="Plug_dom"/>
</dbReference>
<evidence type="ECO:0000259" key="9">
    <source>
        <dbReference type="SMART" id="SM00965"/>
    </source>
</evidence>
<keyword evidence="3 7" id="KW-1134">Transmembrane beta strand</keyword>
<evidence type="ECO:0000256" key="7">
    <source>
        <dbReference type="PROSITE-ProRule" id="PRU01360"/>
    </source>
</evidence>
<dbReference type="SUPFAM" id="SSF49464">
    <property type="entry name" value="Carboxypeptidase regulatory domain-like"/>
    <property type="match status" value="1"/>
</dbReference>
<dbReference type="SMART" id="SM00965">
    <property type="entry name" value="STN"/>
    <property type="match status" value="1"/>
</dbReference>
<evidence type="ECO:0000256" key="4">
    <source>
        <dbReference type="ARBA" id="ARBA00022692"/>
    </source>
</evidence>
<evidence type="ECO:0000256" key="5">
    <source>
        <dbReference type="ARBA" id="ARBA00023136"/>
    </source>
</evidence>
<gene>
    <name evidence="10" type="ORF">GJR95_06805</name>
</gene>
<dbReference type="InterPro" id="IPR037066">
    <property type="entry name" value="Plug_dom_sf"/>
</dbReference>
<keyword evidence="8" id="KW-0732">Signal</keyword>
<comment type="similarity">
    <text evidence="7">Belongs to the TonB-dependent receptor family.</text>
</comment>
<proteinExistence type="inferred from homology"/>
<dbReference type="NCBIfam" id="TIGR04057">
    <property type="entry name" value="SusC_RagA_signa"/>
    <property type="match status" value="1"/>
</dbReference>
<dbReference type="InterPro" id="IPR023996">
    <property type="entry name" value="TonB-dep_OMP_SusC/RagA"/>
</dbReference>
<comment type="subcellular location">
    <subcellularLocation>
        <location evidence="1 7">Cell outer membrane</location>
        <topology evidence="1 7">Multi-pass membrane protein</topology>
    </subcellularLocation>
</comment>
<dbReference type="PROSITE" id="PS52016">
    <property type="entry name" value="TONB_DEPENDENT_REC_3"/>
    <property type="match status" value="1"/>
</dbReference>
<dbReference type="NCBIfam" id="TIGR04056">
    <property type="entry name" value="OMP_RagA_SusC"/>
    <property type="match status" value="1"/>
</dbReference>
<dbReference type="EMBL" id="CP045997">
    <property type="protein sequence ID" value="QHV94739.1"/>
    <property type="molecule type" value="Genomic_DNA"/>
</dbReference>
<dbReference type="InterPro" id="IPR036942">
    <property type="entry name" value="Beta-barrel_TonB_sf"/>
</dbReference>
<evidence type="ECO:0000256" key="8">
    <source>
        <dbReference type="SAM" id="SignalP"/>
    </source>
</evidence>
<evidence type="ECO:0000256" key="3">
    <source>
        <dbReference type="ARBA" id="ARBA00022452"/>
    </source>
</evidence>
<reference evidence="10 11" key="1">
    <citation type="submission" date="2019-11" db="EMBL/GenBank/DDBJ databases">
        <title>Spirosoma endbachense sp. nov., isolated from a natural salt meadow.</title>
        <authorList>
            <person name="Rojas J."/>
            <person name="Ambika Manirajan B."/>
            <person name="Ratering S."/>
            <person name="Suarez C."/>
            <person name="Geissler-Plaum R."/>
            <person name="Schnell S."/>
        </authorList>
    </citation>
    <scope>NUCLEOTIDE SEQUENCE [LARGE SCALE GENOMIC DNA]</scope>
    <source>
        <strain evidence="10 11">I-24</strain>
    </source>
</reference>
<dbReference type="FunFam" id="2.170.130.10:FF:000008">
    <property type="entry name" value="SusC/RagA family TonB-linked outer membrane protein"/>
    <property type="match status" value="1"/>
</dbReference>
<keyword evidence="4 7" id="KW-0812">Transmembrane</keyword>
<dbReference type="InterPro" id="IPR011662">
    <property type="entry name" value="Secretin/TonB_short_N"/>
</dbReference>
<dbReference type="KEGG" id="senf:GJR95_06805"/>
<feature type="domain" description="Secretin/TonB short N-terminal" evidence="9">
    <location>
        <begin position="62"/>
        <end position="115"/>
    </location>
</feature>
<feature type="chain" id="PRO_5026853706" evidence="8">
    <location>
        <begin position="27"/>
        <end position="1140"/>
    </location>
</feature>
<dbReference type="InterPro" id="IPR039426">
    <property type="entry name" value="TonB-dep_rcpt-like"/>
</dbReference>
<evidence type="ECO:0000256" key="6">
    <source>
        <dbReference type="ARBA" id="ARBA00023237"/>
    </source>
</evidence>
<dbReference type="InterPro" id="IPR023997">
    <property type="entry name" value="TonB-dep_OMP_SusC/RagA_CS"/>
</dbReference>
<accession>A0A6P1VSZ8</accession>
<evidence type="ECO:0000256" key="2">
    <source>
        <dbReference type="ARBA" id="ARBA00022448"/>
    </source>
</evidence>